<dbReference type="Proteomes" id="UP000000707">
    <property type="component" value="Unassembled WGS sequence"/>
</dbReference>
<gene>
    <name evidence="3" type="ORF">CANTEDRAFT_134056</name>
</gene>
<protein>
    <submittedName>
        <fullName evidence="3">Uncharacterized protein</fullName>
    </submittedName>
</protein>
<dbReference type="eggNOG" id="ENOG502SEET">
    <property type="taxonomic scope" value="Eukaryota"/>
</dbReference>
<feature type="compositionally biased region" description="Polar residues" evidence="2">
    <location>
        <begin position="646"/>
        <end position="662"/>
    </location>
</feature>
<feature type="compositionally biased region" description="Polar residues" evidence="2">
    <location>
        <begin position="213"/>
        <end position="223"/>
    </location>
</feature>
<feature type="region of interest" description="Disordered" evidence="2">
    <location>
        <begin position="529"/>
        <end position="577"/>
    </location>
</feature>
<dbReference type="OrthoDB" id="4085524at2759"/>
<feature type="compositionally biased region" description="Polar residues" evidence="2">
    <location>
        <begin position="712"/>
        <end position="729"/>
    </location>
</feature>
<feature type="coiled-coil region" evidence="1">
    <location>
        <begin position="245"/>
        <end position="289"/>
    </location>
</feature>
<evidence type="ECO:0000313" key="4">
    <source>
        <dbReference type="Proteomes" id="UP000000707"/>
    </source>
</evidence>
<dbReference type="AlphaFoldDB" id="G3B2R7"/>
<reference evidence="3 4" key="1">
    <citation type="journal article" date="2011" name="Proc. Natl. Acad. Sci. U.S.A.">
        <title>Comparative genomics of xylose-fermenting fungi for enhanced biofuel production.</title>
        <authorList>
            <person name="Wohlbach D.J."/>
            <person name="Kuo A."/>
            <person name="Sato T.K."/>
            <person name="Potts K.M."/>
            <person name="Salamov A.A."/>
            <person name="LaButti K.M."/>
            <person name="Sun H."/>
            <person name="Clum A."/>
            <person name="Pangilinan J.L."/>
            <person name="Lindquist E.A."/>
            <person name="Lucas S."/>
            <person name="Lapidus A."/>
            <person name="Jin M."/>
            <person name="Gunawan C."/>
            <person name="Balan V."/>
            <person name="Dale B.E."/>
            <person name="Jeffries T.W."/>
            <person name="Zinkel R."/>
            <person name="Barry K.W."/>
            <person name="Grigoriev I.V."/>
            <person name="Gasch A.P."/>
        </authorList>
    </citation>
    <scope>NUCLEOTIDE SEQUENCE [LARGE SCALE GENOMIC DNA]</scope>
    <source>
        <strain evidence="4">ATCC 10573 / BCRC 21748 / CBS 615 / JCM 9827 / NBRC 10315 / NRRL Y-1498 / VKM Y-70</strain>
    </source>
</reference>
<dbReference type="EMBL" id="GL996515">
    <property type="protein sequence ID" value="EGV64743.1"/>
    <property type="molecule type" value="Genomic_DNA"/>
</dbReference>
<feature type="compositionally biased region" description="Acidic residues" evidence="2">
    <location>
        <begin position="479"/>
        <end position="490"/>
    </location>
</feature>
<feature type="compositionally biased region" description="Polar residues" evidence="2">
    <location>
        <begin position="597"/>
        <end position="624"/>
    </location>
</feature>
<feature type="region of interest" description="Disordered" evidence="2">
    <location>
        <begin position="418"/>
        <end position="516"/>
    </location>
</feature>
<sequence>MFRRKSRSVHNVAYTGVNHSAPATSQPNSNALAAALTIGHSLKNNDSTIVRSGSIQQLRPPPTTKSNSLLKRSPSLSNKRTSSFRNFSGDVHSSRLSYDIDDSITESYMDEVTDETTKHYNNHDTVRDLKLRHIPANSPAVRPGAAAHSNPPKVKMVKKYIPTPNGIKIIEVPEAKLQQEISRNNSIRSGANIPRSSSINSLTSPRVSVARRQPSSRLSSLIKSPTLGAMKEEAEASPEQESREYALLEKKIREEKALQKKLEQKRLEYEQLKQRRLVDQQALRELEEEIDHDASHLIHPQIRPTDTSSVSSAYDSDIRSKEVNGLGIVSADTVVDEHEHEVVQKPVLENVTDHFISPTSTNDIVDETDESDYQIHSIDPSSVIVDEFETREVSENAEDSIVEGSIDPSKVLVDELESDKTPKLGQFDSEETPKLGQFDSEETPKLEEFDSEETPKLGHFNGDKTSKLTDEGVTGGDEFGIEEAEFDADDTPVLNKEPKPTFETVPEIINDQPTTTIDGLMAPVVVMNGGSSASSITSDESPTRSKRPMKSAMKNSSSFSVPNNSRRKSNAAHEAYLSLTTAENTRLNSKMSLNDINPVYSQSHHYPTDTASATPLNKRMSTSLRKPPPQAQGGPGSSPGMVKSLRPQSMQIDPSRQANENASPGARMSHRSLRDRSSVYVQPIAPHPALNPNYQSSSQVKAAELYAKANSRPHSTFNAPRKTSFSNEHASPGDSAMRTSLRDHLHQSPPPDYQQHQPRQTNQLKPPQFQGQGEPITPTKPRSSRFVDSDDEISHNGVLSPESPGVFSTRYINSEQEKYSHTVPHSQPQIKTSRQPQIMTLREPPKSKVPDHGSGDKRGKEKKKVGGRLRKLFGRS</sequence>
<feature type="compositionally biased region" description="Polar residues" evidence="2">
    <location>
        <begin position="553"/>
        <end position="564"/>
    </location>
</feature>
<evidence type="ECO:0000256" key="2">
    <source>
        <dbReference type="SAM" id="MobiDB-lite"/>
    </source>
</evidence>
<feature type="region of interest" description="Disordered" evidence="2">
    <location>
        <begin position="711"/>
        <end position="876"/>
    </location>
</feature>
<feature type="compositionally biased region" description="Polar residues" evidence="2">
    <location>
        <begin position="64"/>
        <end position="85"/>
    </location>
</feature>
<organism evidence="4">
    <name type="scientific">Candida tenuis (strain ATCC 10573 / BCRC 21748 / CBS 615 / JCM 9827 / NBRC 10315 / NRRL Y-1498 / VKM Y-70)</name>
    <name type="common">Yeast</name>
    <name type="synonym">Yamadazyma tenuis</name>
    <dbReference type="NCBI Taxonomy" id="590646"/>
    <lineage>
        <taxon>Eukaryota</taxon>
        <taxon>Fungi</taxon>
        <taxon>Dikarya</taxon>
        <taxon>Ascomycota</taxon>
        <taxon>Saccharomycotina</taxon>
        <taxon>Pichiomycetes</taxon>
        <taxon>Debaryomycetaceae</taxon>
        <taxon>Yamadazyma</taxon>
    </lineage>
</organism>
<feature type="compositionally biased region" description="Basic and acidic residues" evidence="2">
    <location>
        <begin position="843"/>
        <end position="859"/>
    </location>
</feature>
<feature type="compositionally biased region" description="Basic and acidic residues" evidence="2">
    <location>
        <begin position="230"/>
        <end position="242"/>
    </location>
</feature>
<dbReference type="RefSeq" id="XP_006685549.1">
    <property type="nucleotide sequence ID" value="XM_006685486.1"/>
</dbReference>
<feature type="compositionally biased region" description="Basic and acidic residues" evidence="2">
    <location>
        <begin position="785"/>
        <end position="794"/>
    </location>
</feature>
<dbReference type="HOGENOM" id="CLU_328171_0_0_1"/>
<feature type="compositionally biased region" description="Polar residues" evidence="2">
    <location>
        <begin position="186"/>
        <end position="206"/>
    </location>
</feature>
<keyword evidence="1" id="KW-0175">Coiled coil</keyword>
<feature type="region of interest" description="Disordered" evidence="2">
    <location>
        <begin position="50"/>
        <end position="85"/>
    </location>
</feature>
<evidence type="ECO:0000256" key="1">
    <source>
        <dbReference type="SAM" id="Coils"/>
    </source>
</evidence>
<evidence type="ECO:0000313" key="3">
    <source>
        <dbReference type="EMBL" id="EGV64743.1"/>
    </source>
</evidence>
<feature type="compositionally biased region" description="Basic residues" evidence="2">
    <location>
        <begin position="860"/>
        <end position="876"/>
    </location>
</feature>
<feature type="compositionally biased region" description="Polar residues" evidence="2">
    <location>
        <begin position="529"/>
        <end position="540"/>
    </location>
</feature>
<feature type="region of interest" description="Disordered" evidence="2">
    <location>
        <begin position="597"/>
        <end position="674"/>
    </location>
</feature>
<dbReference type="KEGG" id="cten:18249761"/>
<feature type="compositionally biased region" description="Polar residues" evidence="2">
    <location>
        <begin position="754"/>
        <end position="771"/>
    </location>
</feature>
<accession>G3B2R7</accession>
<keyword evidence="4" id="KW-1185">Reference proteome</keyword>
<dbReference type="GeneID" id="18249761"/>
<feature type="compositionally biased region" description="Basic and acidic residues" evidence="2">
    <location>
        <begin position="442"/>
        <end position="470"/>
    </location>
</feature>
<name>G3B2R7_CANTC</name>
<feature type="region of interest" description="Disordered" evidence="2">
    <location>
        <begin position="186"/>
        <end position="242"/>
    </location>
</feature>
<proteinExistence type="predicted"/>
<feature type="compositionally biased region" description="Polar residues" evidence="2">
    <location>
        <begin position="823"/>
        <end position="838"/>
    </location>
</feature>